<protein>
    <recommendedName>
        <fullName evidence="2">DUF1425 domain-containing protein</fullName>
    </recommendedName>
</protein>
<name>X1STN0_9ZZZZ</name>
<evidence type="ECO:0008006" key="2">
    <source>
        <dbReference type="Google" id="ProtNLM"/>
    </source>
</evidence>
<dbReference type="EMBL" id="BARW01010637">
    <property type="protein sequence ID" value="GAI78715.1"/>
    <property type="molecule type" value="Genomic_DNA"/>
</dbReference>
<accession>X1STN0</accession>
<evidence type="ECO:0000313" key="1">
    <source>
        <dbReference type="EMBL" id="GAI78715.1"/>
    </source>
</evidence>
<reference evidence="1" key="1">
    <citation type="journal article" date="2014" name="Front. Microbiol.">
        <title>High frequency of phylogenetically diverse reductive dehalogenase-homologous genes in deep subseafloor sedimentary metagenomes.</title>
        <authorList>
            <person name="Kawai M."/>
            <person name="Futagami T."/>
            <person name="Toyoda A."/>
            <person name="Takaki Y."/>
            <person name="Nishi S."/>
            <person name="Hori S."/>
            <person name="Arai W."/>
            <person name="Tsubouchi T."/>
            <person name="Morono Y."/>
            <person name="Uchiyama I."/>
            <person name="Ito T."/>
            <person name="Fujiyama A."/>
            <person name="Inagaki F."/>
            <person name="Takami H."/>
        </authorList>
    </citation>
    <scope>NUCLEOTIDE SEQUENCE</scope>
    <source>
        <strain evidence="1">Expedition CK06-06</strain>
    </source>
</reference>
<comment type="caution">
    <text evidence="1">The sequence shown here is derived from an EMBL/GenBank/DDBJ whole genome shotgun (WGS) entry which is preliminary data.</text>
</comment>
<dbReference type="AlphaFoldDB" id="X1STN0"/>
<organism evidence="1">
    <name type="scientific">marine sediment metagenome</name>
    <dbReference type="NCBI Taxonomy" id="412755"/>
    <lineage>
        <taxon>unclassified sequences</taxon>
        <taxon>metagenomes</taxon>
        <taxon>ecological metagenomes</taxon>
    </lineage>
</organism>
<sequence length="127" mass="13973">MNKIVLIIVSLILALAVGLVAGCGEVRSLLGPNPEIVSREAYDTVVEGDYSVVVLVDIVNRGRSGNVEVIAEVWWQGDYWKKSKVVYITEGTQRKVYLVFKGPTFLGTLFGVLTGQPGFKYRVDVKP</sequence>
<proteinExistence type="predicted"/>
<gene>
    <name evidence="1" type="ORF">S12H4_20860</name>
</gene>
<dbReference type="PROSITE" id="PS51257">
    <property type="entry name" value="PROKAR_LIPOPROTEIN"/>
    <property type="match status" value="1"/>
</dbReference>